<evidence type="ECO:0000259" key="1">
    <source>
        <dbReference type="Pfam" id="PF06398"/>
    </source>
</evidence>
<accession>F9WFG4</accession>
<dbReference type="Pfam" id="PF06398">
    <property type="entry name" value="Pex24p"/>
    <property type="match status" value="1"/>
</dbReference>
<sequence length="122" mass="14280">MRSASSDLKSLDIMSEGSVERDVSDGPRDTCRVVELYEYEAKVKLFGWTSHFLPHGCAPWCDAEGRRAPRKSDYVLPQGWVWASEWVRLREGTDRDGWEYVGKKDSVTELRRRCWRRKVRKA</sequence>
<evidence type="ECO:0000313" key="3">
    <source>
        <dbReference type="Proteomes" id="UP000000702"/>
    </source>
</evidence>
<protein>
    <recommendedName>
        <fullName evidence="1">TECPR1-like DysF domain-containing protein</fullName>
    </recommendedName>
</protein>
<gene>
    <name evidence="2" type="ORF">TCIL3000_0_10020</name>
</gene>
<reference key="1">
    <citation type="submission" date="2011-07" db="EMBL/GenBank/DDBJ databases">
        <title>Divergent evolution of antigenic variation in African trypanosomes.</title>
        <authorList>
            <person name="Jackson A.P."/>
            <person name="Berry A."/>
            <person name="Allison H.C."/>
            <person name="Burton P."/>
            <person name="Anderson J."/>
            <person name="Aslett M."/>
            <person name="Brown R."/>
            <person name="Corton N."/>
            <person name="Harris D."/>
            <person name="Hauser H."/>
            <person name="Gamble J."/>
            <person name="Gilderthorp R."/>
            <person name="McQuillan J."/>
            <person name="Quail M.A."/>
            <person name="Sanders M."/>
            <person name="van Tonder A."/>
            <person name="Ginger M.L."/>
            <person name="Donelson J.E."/>
            <person name="Field M.C."/>
            <person name="Barry J.D."/>
            <person name="Berriman M."/>
            <person name="Hertz-Fowler C."/>
        </authorList>
    </citation>
    <scope>NUCLEOTIDE SEQUENCE [LARGE SCALE GENOMIC DNA]</scope>
    <source>
        <strain>IL3000</strain>
    </source>
</reference>
<evidence type="ECO:0000313" key="2">
    <source>
        <dbReference type="EMBL" id="CCD16032.1"/>
    </source>
</evidence>
<reference evidence="3" key="2">
    <citation type="submission" date="2011-07" db="EMBL/GenBank/DDBJ databases">
        <title>Divergent evolution of antigenic variation in African trypanosomes.</title>
        <authorList>
            <person name="Jackson A.P."/>
            <person name="Berry A."/>
            <person name="Allison H.C."/>
            <person name="Burton P."/>
            <person name="Anderson J."/>
            <person name="Aslett M."/>
            <person name="Brown R."/>
            <person name="Corton N."/>
            <person name="Harris D."/>
            <person name="Hauser H."/>
            <person name="Gamble J."/>
            <person name="Gilderthorp R."/>
            <person name="McQuillan J."/>
            <person name="Quail M.A."/>
            <person name="Sanders M."/>
            <person name="Van Tonder A."/>
            <person name="Ginger M.L."/>
            <person name="Donelson J.E."/>
            <person name="Field M.C."/>
            <person name="Barry J.D."/>
            <person name="Berriman M."/>
            <person name="Hertz-Fowler C."/>
        </authorList>
    </citation>
    <scope>NUCLEOTIDE SEQUENCE [LARGE SCALE GENOMIC DNA]</scope>
    <source>
        <strain evidence="3">IL3000</strain>
    </source>
</reference>
<keyword evidence="3" id="KW-1185">Reference proteome</keyword>
<dbReference type="GO" id="GO:0005737">
    <property type="term" value="C:cytoplasm"/>
    <property type="evidence" value="ECO:0007669"/>
    <property type="project" value="UniProtKB-ARBA"/>
</dbReference>
<organism evidence="2 3">
    <name type="scientific">Trypanosoma congolense (strain IL3000)</name>
    <dbReference type="NCBI Taxonomy" id="1068625"/>
    <lineage>
        <taxon>Eukaryota</taxon>
        <taxon>Discoba</taxon>
        <taxon>Euglenozoa</taxon>
        <taxon>Kinetoplastea</taxon>
        <taxon>Metakinetoplastina</taxon>
        <taxon>Trypanosomatida</taxon>
        <taxon>Trypanosomatidae</taxon>
        <taxon>Trypanosoma</taxon>
        <taxon>Nannomonas</taxon>
    </lineage>
</organism>
<proteinExistence type="predicted"/>
<feature type="domain" description="TECPR1-like DysF" evidence="1">
    <location>
        <begin position="32"/>
        <end position="117"/>
    </location>
</feature>
<name>F9WFG4_TRYCI</name>
<dbReference type="AlphaFoldDB" id="F9WFG4"/>
<dbReference type="Proteomes" id="UP000000702">
    <property type="component" value="Unassembled WGS sequence"/>
</dbReference>
<comment type="caution">
    <text evidence="2">The sequence shown here is derived from an EMBL/GenBank/DDBJ whole genome shotgun (WGS) entry which is preliminary data.</text>
</comment>
<dbReference type="EMBL" id="CAEQ01002141">
    <property type="protein sequence ID" value="CCD16032.1"/>
    <property type="molecule type" value="Genomic_DNA"/>
</dbReference>
<dbReference type="GO" id="GO:0098588">
    <property type="term" value="C:bounding membrane of organelle"/>
    <property type="evidence" value="ECO:0007669"/>
    <property type="project" value="UniProtKB-ARBA"/>
</dbReference>
<reference evidence="2 3" key="3">
    <citation type="journal article" date="2012" name="Proc. Natl. Acad. Sci. U.S.A.">
        <title>Antigenic diversity is generated by distinct evolutionary mechanisms in African trypanosome species.</title>
        <authorList>
            <person name="Jackson A.P."/>
            <person name="Berry A."/>
            <person name="Aslett M."/>
            <person name="Allison H.C."/>
            <person name="Burton P."/>
            <person name="Vavrova-Anderson J."/>
            <person name="Brown R."/>
            <person name="Browne H."/>
            <person name="Corton N."/>
            <person name="Hauser H."/>
            <person name="Gamble J."/>
            <person name="Gilderthorp R."/>
            <person name="Marcello L."/>
            <person name="McQuillan J."/>
            <person name="Otto T.D."/>
            <person name="Quail M.A."/>
            <person name="Sanders M.J."/>
            <person name="van Tonder A."/>
            <person name="Ginger M.L."/>
            <person name="Field M.C."/>
            <person name="Barry J.D."/>
            <person name="Hertz-Fowler C."/>
            <person name="Berriman M."/>
        </authorList>
    </citation>
    <scope>NUCLEOTIDE SEQUENCE [LARGE SCALE GENOMIC DNA]</scope>
    <source>
        <strain evidence="2 3">IL3000</strain>
    </source>
</reference>
<dbReference type="InterPro" id="IPR010482">
    <property type="entry name" value="TECPR1-like_DysF"/>
</dbReference>